<protein>
    <submittedName>
        <fullName evidence="2">Uncharacterized protein</fullName>
    </submittedName>
</protein>
<dbReference type="VEuPathDB" id="FungiDB:I302_01566"/>
<reference evidence="2" key="3">
    <citation type="submission" date="2014-01" db="EMBL/GenBank/DDBJ databases">
        <title>Evolution of pathogenesis and genome organization in the Tremellales.</title>
        <authorList>
            <person name="Cuomo C."/>
            <person name="Litvintseva A."/>
            <person name="Heitman J."/>
            <person name="Chen Y."/>
            <person name="Sun S."/>
            <person name="Springer D."/>
            <person name="Dromer F."/>
            <person name="Young S."/>
            <person name="Zeng Q."/>
            <person name="Chapman S."/>
            <person name="Gujja S."/>
            <person name="Saif S."/>
            <person name="Birren B."/>
        </authorList>
    </citation>
    <scope>NUCLEOTIDE SEQUENCE</scope>
    <source>
        <strain evidence="2">CBS 10118</strain>
    </source>
</reference>
<evidence type="ECO:0000313" key="4">
    <source>
        <dbReference type="Proteomes" id="UP000092730"/>
    </source>
</evidence>
<organism evidence="2">
    <name type="scientific">Kwoniella bestiolae CBS 10118</name>
    <dbReference type="NCBI Taxonomy" id="1296100"/>
    <lineage>
        <taxon>Eukaryota</taxon>
        <taxon>Fungi</taxon>
        <taxon>Dikarya</taxon>
        <taxon>Basidiomycota</taxon>
        <taxon>Agaricomycotina</taxon>
        <taxon>Tremellomycetes</taxon>
        <taxon>Tremellales</taxon>
        <taxon>Cryptococcaceae</taxon>
        <taxon>Kwoniella</taxon>
    </lineage>
</organism>
<dbReference type="Proteomes" id="UP000092730">
    <property type="component" value="Chromosome 1"/>
</dbReference>
<feature type="compositionally biased region" description="Low complexity" evidence="1">
    <location>
        <begin position="12"/>
        <end position="23"/>
    </location>
</feature>
<proteinExistence type="predicted"/>
<dbReference type="GeneID" id="30205965"/>
<dbReference type="EMBL" id="KI894018">
    <property type="protein sequence ID" value="OCF30048.1"/>
    <property type="molecule type" value="Genomic_DNA"/>
</dbReference>
<sequence length="351" mass="37266">MTEDYPDLLDVPSPHSAPSMPASGVAHFPPSAGGPGLTDWSRNPFAPGVLSSQGSNGNIIGTVGSTYHFGERRNGSPHVSAIPHSTSGSNDNDTNSRTTTYVPGDGISNLNDTYQPAALGQQVSNGFVASGRKISADSTYASVTSACFDGSNGDPHVPVIDNQPTQSHVGTRIVRSNSPAYDYKHNNAERVATAGPFSNENLAAFQVELRNSEGGRVNNASGFDEGWHYVVPPATARQTRVEDVRSTDLGETGDAANDHSLGGVNGCAKHEPDASVLVGNTNDTTLNDGCTGRVHVGPSSYMLDVESKAHALDLDNMRLEKLYWEQKCRDAQSEITRIKERNDDLKCKLAG</sequence>
<feature type="compositionally biased region" description="Low complexity" evidence="1">
    <location>
        <begin position="85"/>
        <end position="96"/>
    </location>
</feature>
<evidence type="ECO:0000313" key="3">
    <source>
        <dbReference type="EMBL" id="WVW80881.1"/>
    </source>
</evidence>
<reference evidence="2" key="1">
    <citation type="submission" date="2013-07" db="EMBL/GenBank/DDBJ databases">
        <title>The Genome Sequence of Cryptococcus bestiolae CBS10118.</title>
        <authorList>
            <consortium name="The Broad Institute Genome Sequencing Platform"/>
            <person name="Cuomo C."/>
            <person name="Litvintseva A."/>
            <person name="Chen Y."/>
            <person name="Heitman J."/>
            <person name="Sun S."/>
            <person name="Springer D."/>
            <person name="Dromer F."/>
            <person name="Young S.K."/>
            <person name="Zeng Q."/>
            <person name="Gargeya S."/>
            <person name="Fitzgerald M."/>
            <person name="Abouelleil A."/>
            <person name="Alvarado L."/>
            <person name="Berlin A.M."/>
            <person name="Chapman S.B."/>
            <person name="Dewar J."/>
            <person name="Goldberg J."/>
            <person name="Griggs A."/>
            <person name="Gujja S."/>
            <person name="Hansen M."/>
            <person name="Howarth C."/>
            <person name="Imamovic A."/>
            <person name="Larimer J."/>
            <person name="McCowan C."/>
            <person name="Murphy C."/>
            <person name="Pearson M."/>
            <person name="Priest M."/>
            <person name="Roberts A."/>
            <person name="Saif S."/>
            <person name="Shea T."/>
            <person name="Sykes S."/>
            <person name="Wortman J."/>
            <person name="Nusbaum C."/>
            <person name="Birren B."/>
        </authorList>
    </citation>
    <scope>NUCLEOTIDE SEQUENCE [LARGE SCALE GENOMIC DNA]</scope>
    <source>
        <strain evidence="2">CBS 10118</strain>
    </source>
</reference>
<dbReference type="KEGG" id="kbi:30205965"/>
<gene>
    <name evidence="2" type="ORF">I302_01566</name>
    <name evidence="3" type="ORF">I302_102871</name>
</gene>
<feature type="region of interest" description="Disordered" evidence="1">
    <location>
        <begin position="75"/>
        <end position="96"/>
    </location>
</feature>
<reference evidence="3" key="4">
    <citation type="submission" date="2024-02" db="EMBL/GenBank/DDBJ databases">
        <title>Comparative genomics of Cryptococcus and Kwoniella reveals pathogenesis evolution and contrasting modes of karyotype evolution via chromosome fusion or intercentromeric recombination.</title>
        <authorList>
            <person name="Coelho M.A."/>
            <person name="David-Palma M."/>
            <person name="Shea T."/>
            <person name="Bowers K."/>
            <person name="McGinley-Smith S."/>
            <person name="Mohammad A.W."/>
            <person name="Gnirke A."/>
            <person name="Yurkov A.M."/>
            <person name="Nowrousian M."/>
            <person name="Sun S."/>
            <person name="Cuomo C.A."/>
            <person name="Heitman J."/>
        </authorList>
    </citation>
    <scope>NUCLEOTIDE SEQUENCE</scope>
    <source>
        <strain evidence="3">CBS 10118</strain>
    </source>
</reference>
<evidence type="ECO:0000256" key="1">
    <source>
        <dbReference type="SAM" id="MobiDB-lite"/>
    </source>
</evidence>
<accession>A0A1B9GGF0</accession>
<dbReference type="EMBL" id="CP144541">
    <property type="protein sequence ID" value="WVW80881.1"/>
    <property type="molecule type" value="Genomic_DNA"/>
</dbReference>
<name>A0A1B9GGF0_9TREE</name>
<feature type="region of interest" description="Disordered" evidence="1">
    <location>
        <begin position="1"/>
        <end position="39"/>
    </location>
</feature>
<dbReference type="RefSeq" id="XP_019051118.1">
    <property type="nucleotide sequence ID" value="XM_019188240.1"/>
</dbReference>
<dbReference type="AlphaFoldDB" id="A0A1B9GGF0"/>
<evidence type="ECO:0000313" key="2">
    <source>
        <dbReference type="EMBL" id="OCF30048.1"/>
    </source>
</evidence>
<reference evidence="3" key="2">
    <citation type="submission" date="2013-07" db="EMBL/GenBank/DDBJ databases">
        <authorList>
            <consortium name="The Broad Institute Genome Sequencing Platform"/>
            <person name="Cuomo C."/>
            <person name="Litvintseva A."/>
            <person name="Chen Y."/>
            <person name="Heitman J."/>
            <person name="Sun S."/>
            <person name="Springer D."/>
            <person name="Dromer F."/>
            <person name="Young S.K."/>
            <person name="Zeng Q."/>
            <person name="Gargeya S."/>
            <person name="Fitzgerald M."/>
            <person name="Abouelleil A."/>
            <person name="Alvarado L."/>
            <person name="Berlin A.M."/>
            <person name="Chapman S.B."/>
            <person name="Dewar J."/>
            <person name="Goldberg J."/>
            <person name="Griggs A."/>
            <person name="Gujja S."/>
            <person name="Hansen M."/>
            <person name="Howarth C."/>
            <person name="Imamovic A."/>
            <person name="Larimer J."/>
            <person name="McCowan C."/>
            <person name="Murphy C."/>
            <person name="Pearson M."/>
            <person name="Priest M."/>
            <person name="Roberts A."/>
            <person name="Saif S."/>
            <person name="Shea T."/>
            <person name="Sykes S."/>
            <person name="Wortman J."/>
            <person name="Nusbaum C."/>
            <person name="Birren B."/>
        </authorList>
    </citation>
    <scope>NUCLEOTIDE SEQUENCE</scope>
    <source>
        <strain evidence="3">CBS 10118</strain>
    </source>
</reference>
<keyword evidence="4" id="KW-1185">Reference proteome</keyword>